<sequence>MPPSRADRDIFTLCGACRRALVWERDMWTHVDRMATFHRAEAMPAFTDSRAAADVVMRVELILLWGDMAHARSFAYDQTTRWSMECDSLGRRIAWLTHMAGPVRWQDIVIPFLFSFGEYEGGGYRETAERIGVPCDWPDNAEELRAAEIAEGYLRGMAF</sequence>
<dbReference type="RefSeq" id="YP_010666982.1">
    <property type="nucleotide sequence ID" value="NC_070948.1"/>
</dbReference>
<evidence type="ECO:0000313" key="1">
    <source>
        <dbReference type="EMBL" id="QDF15371.1"/>
    </source>
</evidence>
<dbReference type="EMBL" id="MK977705">
    <property type="protein sequence ID" value="QDF15371.1"/>
    <property type="molecule type" value="Genomic_DNA"/>
</dbReference>
<proteinExistence type="predicted"/>
<accession>A0A4Y6E9L1</accession>
<gene>
    <name evidence="1" type="primary">9</name>
    <name evidence="1" type="ORF">SEA_MOLLYMUR_9</name>
</gene>
<reference evidence="1 2" key="1">
    <citation type="submission" date="2019-05" db="EMBL/GenBank/DDBJ databases">
        <authorList>
            <person name="Murphy M.E."/>
            <person name="Alvaro L.E."/>
            <person name="Baker K.N."/>
            <person name="Baxter I.S."/>
            <person name="Brown M.R."/>
            <person name="Driscoll K.D."/>
            <person name="Elrubaie J.M."/>
            <person name="Feith S.L."/>
            <person name="Indihar D.F."/>
            <person name="Knoch V.T."/>
            <person name="Koirtyohann K.M."/>
            <person name="Kratz M.A."/>
            <person name="Lear A.H."/>
            <person name="Lindblom K.E."/>
            <person name="Marcus E.R."/>
            <person name="Sensor R."/>
            <person name="Sherman S.J."/>
            <person name="Swift V.R."/>
            <person name="White K.E."/>
            <person name="Wills S.J."/>
            <person name="Gatt S.M."/>
            <person name="Lohbauer S.A."/>
            <person name="Power T.R."/>
            <person name="Rosales K.A."/>
            <person name="Sisson B.M."/>
            <person name="Isern S."/>
            <person name="Michael S.F."/>
            <person name="Monti D.L."/>
            <person name="Garlena R.A."/>
            <person name="Russell D.A."/>
            <person name="Pope W.H."/>
            <person name="Jacobs-Sera D."/>
            <person name="Hatfull G.F."/>
        </authorList>
    </citation>
    <scope>NUCLEOTIDE SEQUENCE [LARGE SCALE GENOMIC DNA]</scope>
</reference>
<evidence type="ECO:0000313" key="2">
    <source>
        <dbReference type="Proteomes" id="UP000319811"/>
    </source>
</evidence>
<keyword evidence="2" id="KW-1185">Reference proteome</keyword>
<dbReference type="Proteomes" id="UP000319811">
    <property type="component" value="Segment"/>
</dbReference>
<protein>
    <submittedName>
        <fullName evidence="1">Uncharacterized protein</fullName>
    </submittedName>
</protein>
<organism evidence="1 2">
    <name type="scientific">Gordonia phage Mollymur</name>
    <dbReference type="NCBI Taxonomy" id="2590895"/>
    <lineage>
        <taxon>Viruses</taxon>
        <taxon>Duplodnaviria</taxon>
        <taxon>Heunggongvirae</taxon>
        <taxon>Uroviricota</taxon>
        <taxon>Caudoviricetes</taxon>
        <taxon>Mollymurvirus</taxon>
        <taxon>Mollymurvirus mollymur</taxon>
    </lineage>
</organism>
<dbReference type="GeneID" id="77943091"/>
<dbReference type="KEGG" id="vg:77943091"/>
<name>A0A4Y6E9L1_9CAUD</name>